<evidence type="ECO:0008006" key="4">
    <source>
        <dbReference type="Google" id="ProtNLM"/>
    </source>
</evidence>
<keyword evidence="1" id="KW-0812">Transmembrane</keyword>
<reference evidence="3" key="1">
    <citation type="journal article" date="2018" name="Front. Microbiol.">
        <title>Genome-Based Analysis Reveals the Taxonomy and Diversity of the Family Idiomarinaceae.</title>
        <authorList>
            <person name="Liu Y."/>
            <person name="Lai Q."/>
            <person name="Shao Z."/>
        </authorList>
    </citation>
    <scope>NUCLEOTIDE SEQUENCE [LARGE SCALE GENOMIC DNA]</scope>
    <source>
        <strain evidence="3">908033</strain>
    </source>
</reference>
<evidence type="ECO:0000313" key="2">
    <source>
        <dbReference type="EMBL" id="RUO49723.1"/>
    </source>
</evidence>
<sequence length="175" mass="19092">MRLTDVVSSSTRSFTYDASGNVLSDGDRTFTYDGADRVTHISGYGTSSSMRYDAQGALYYQQDVLQESNQSVTYTKHMYDPTLGRFLQAAPSGYFFSKLWKGIKKFVGVIIVAVASYYCAGTCTTAMWSLIGASAGATSAAVNGEIYSLGPYSELLPQALELQLVKVWGRYLPMA</sequence>
<evidence type="ECO:0000256" key="1">
    <source>
        <dbReference type="SAM" id="Phobius"/>
    </source>
</evidence>
<accession>A0A432XM31</accession>
<keyword evidence="1" id="KW-1133">Transmembrane helix</keyword>
<gene>
    <name evidence="2" type="ORF">CWE24_04410</name>
</gene>
<proteinExistence type="predicted"/>
<keyword evidence="3" id="KW-1185">Reference proteome</keyword>
<organism evidence="2 3">
    <name type="scientific">Pseudidiomarina donghaiensis</name>
    <dbReference type="NCBI Taxonomy" id="519452"/>
    <lineage>
        <taxon>Bacteria</taxon>
        <taxon>Pseudomonadati</taxon>
        <taxon>Pseudomonadota</taxon>
        <taxon>Gammaproteobacteria</taxon>
        <taxon>Alteromonadales</taxon>
        <taxon>Idiomarinaceae</taxon>
        <taxon>Pseudidiomarina</taxon>
    </lineage>
</organism>
<dbReference type="Gene3D" id="2.180.10.10">
    <property type="entry name" value="RHS repeat-associated core"/>
    <property type="match status" value="1"/>
</dbReference>
<dbReference type="Proteomes" id="UP000286985">
    <property type="component" value="Unassembled WGS sequence"/>
</dbReference>
<dbReference type="EMBL" id="PIPU01000001">
    <property type="protein sequence ID" value="RUO49723.1"/>
    <property type="molecule type" value="Genomic_DNA"/>
</dbReference>
<evidence type="ECO:0000313" key="3">
    <source>
        <dbReference type="Proteomes" id="UP000286985"/>
    </source>
</evidence>
<dbReference type="STRING" id="519452.SAMN04488139_1021"/>
<keyword evidence="1" id="KW-0472">Membrane</keyword>
<protein>
    <recommendedName>
        <fullName evidence="4">RHS repeat protein</fullName>
    </recommendedName>
</protein>
<name>A0A432XM31_9GAMM</name>
<comment type="caution">
    <text evidence="2">The sequence shown here is derived from an EMBL/GenBank/DDBJ whole genome shotgun (WGS) entry which is preliminary data.</text>
</comment>
<dbReference type="AlphaFoldDB" id="A0A432XM31"/>
<feature type="transmembrane region" description="Helical" evidence="1">
    <location>
        <begin position="106"/>
        <end position="131"/>
    </location>
</feature>